<dbReference type="AlphaFoldDB" id="B7G4A3"/>
<reference evidence="4" key="2">
    <citation type="submission" date="2008-08" db="EMBL/GenBank/DDBJ databases">
        <authorList>
            <consortium name="Diatom Consortium"/>
            <person name="Grigoriev I."/>
            <person name="Grimwood J."/>
            <person name="Kuo A."/>
            <person name="Otillar R.P."/>
            <person name="Salamov A."/>
            <person name="Detter J.C."/>
            <person name="Lindquist E."/>
            <person name="Shapiro H."/>
            <person name="Lucas S."/>
            <person name="Glavina del Rio T."/>
            <person name="Pitluck S."/>
            <person name="Rokhsar D."/>
            <person name="Bowler C."/>
        </authorList>
    </citation>
    <scope>GENOME REANNOTATION</scope>
    <source>
        <strain evidence="4">CCAP 1055/1</strain>
    </source>
</reference>
<name>B7G4A3_PHATC</name>
<organism evidence="3 4">
    <name type="scientific">Phaeodactylum tricornutum (strain CCAP 1055/1)</name>
    <dbReference type="NCBI Taxonomy" id="556484"/>
    <lineage>
        <taxon>Eukaryota</taxon>
        <taxon>Sar</taxon>
        <taxon>Stramenopiles</taxon>
        <taxon>Ochrophyta</taxon>
        <taxon>Bacillariophyta</taxon>
        <taxon>Bacillariophyceae</taxon>
        <taxon>Bacillariophycidae</taxon>
        <taxon>Naviculales</taxon>
        <taxon>Phaeodactylaceae</taxon>
        <taxon>Phaeodactylum</taxon>
    </lineage>
</organism>
<feature type="transmembrane region" description="Helical" evidence="2">
    <location>
        <begin position="467"/>
        <end position="489"/>
    </location>
</feature>
<evidence type="ECO:0000256" key="2">
    <source>
        <dbReference type="SAM" id="Phobius"/>
    </source>
</evidence>
<evidence type="ECO:0000256" key="1">
    <source>
        <dbReference type="SAM" id="MobiDB-lite"/>
    </source>
</evidence>
<keyword evidence="4" id="KW-1185">Reference proteome</keyword>
<feature type="region of interest" description="Disordered" evidence="1">
    <location>
        <begin position="417"/>
        <end position="445"/>
    </location>
</feature>
<feature type="compositionally biased region" description="Basic and acidic residues" evidence="1">
    <location>
        <begin position="166"/>
        <end position="175"/>
    </location>
</feature>
<accession>B7G4A3</accession>
<dbReference type="OrthoDB" id="54868at2759"/>
<dbReference type="RefSeq" id="XP_002182041.1">
    <property type="nucleotide sequence ID" value="XM_002182005.1"/>
</dbReference>
<dbReference type="KEGG" id="pti:PHATRDRAFT_37873"/>
<dbReference type="EMBL" id="CM000616">
    <property type="protein sequence ID" value="EEC46581.1"/>
    <property type="molecule type" value="Genomic_DNA"/>
</dbReference>
<protein>
    <submittedName>
        <fullName evidence="3">Uncharacterized protein</fullName>
    </submittedName>
</protein>
<feature type="region of interest" description="Disordered" evidence="1">
    <location>
        <begin position="193"/>
        <end position="229"/>
    </location>
</feature>
<proteinExistence type="predicted"/>
<dbReference type="HOGENOM" id="CLU_582012_0_0_1"/>
<keyword evidence="2" id="KW-0812">Transmembrane</keyword>
<evidence type="ECO:0000313" key="4">
    <source>
        <dbReference type="Proteomes" id="UP000000759"/>
    </source>
</evidence>
<gene>
    <name evidence="3" type="ORF">PHATRDRAFT_37873</name>
</gene>
<evidence type="ECO:0000313" key="3">
    <source>
        <dbReference type="EMBL" id="EEC46581.1"/>
    </source>
</evidence>
<sequence>MLSAEAEQYVKRHDKDEWYYRKNSIMIGSARALGRRQATVPKTAYTHFLQKRWREMLTKFNGARKNVNSRLGDNDGCFTVGRIVDSHSTHGQEFFRGFAVLRMRQRLSAIIVVAVLPLRILLHVSGVEAINIGNVASARRGPSPVRGSRRDLVRILTNSSTPYSNAEKDRPEKGNPECDDYWWSYQGNNGTSLPCRDPVADAEQLPGEGGVGGSDGDGIEGEDSGENGEGIVTQAPSDTDFGGSDGPTGVSTVSNDVQITLYAALRPRQPSVGHTIIWVTTHFLNTTMAKDNYMFAIPQRQDNDGNLDDRSLLSTNNTRAQVAGFLLIHDYTSSKVVHKRESRWWWQYNITYHCYWPEGTEAVTDASILSSVDQQIKDVLFSAINSRLFQQWMDDETHDDFIQVWYSFHQIEGATAEPPVDENPIPSPPQTPIGKPTQAPSISDGKLRDVGSFTTPLDQKDWDWRRYLGLGLFVGTLFGTLVLTQLAAYRHRLITRKEYWGNIGTERGVNEILNLGWKVRGGNLEVYDKAGVGYRDDDSILIGGYEQKQVVGAEITVTLPSSETTPDKTHGS</sequence>
<keyword evidence="2" id="KW-0472">Membrane</keyword>
<keyword evidence="2" id="KW-1133">Transmembrane helix</keyword>
<dbReference type="Proteomes" id="UP000000759">
    <property type="component" value="Chromosome 14"/>
</dbReference>
<feature type="compositionally biased region" description="Acidic residues" evidence="1">
    <location>
        <begin position="217"/>
        <end position="226"/>
    </location>
</feature>
<reference evidence="3 4" key="1">
    <citation type="journal article" date="2008" name="Nature">
        <title>The Phaeodactylum genome reveals the evolutionary history of diatom genomes.</title>
        <authorList>
            <person name="Bowler C."/>
            <person name="Allen A.E."/>
            <person name="Badger J.H."/>
            <person name="Grimwood J."/>
            <person name="Jabbari K."/>
            <person name="Kuo A."/>
            <person name="Maheswari U."/>
            <person name="Martens C."/>
            <person name="Maumus F."/>
            <person name="Otillar R.P."/>
            <person name="Rayko E."/>
            <person name="Salamov A."/>
            <person name="Vandepoele K."/>
            <person name="Beszteri B."/>
            <person name="Gruber A."/>
            <person name="Heijde M."/>
            <person name="Katinka M."/>
            <person name="Mock T."/>
            <person name="Valentin K."/>
            <person name="Verret F."/>
            <person name="Berges J.A."/>
            <person name="Brownlee C."/>
            <person name="Cadoret J.P."/>
            <person name="Chiovitti A."/>
            <person name="Choi C.J."/>
            <person name="Coesel S."/>
            <person name="De Martino A."/>
            <person name="Detter J.C."/>
            <person name="Durkin C."/>
            <person name="Falciatore A."/>
            <person name="Fournet J."/>
            <person name="Haruta M."/>
            <person name="Huysman M.J."/>
            <person name="Jenkins B.D."/>
            <person name="Jiroutova K."/>
            <person name="Jorgensen R.E."/>
            <person name="Joubert Y."/>
            <person name="Kaplan A."/>
            <person name="Kroger N."/>
            <person name="Kroth P.G."/>
            <person name="La Roche J."/>
            <person name="Lindquist E."/>
            <person name="Lommer M."/>
            <person name="Martin-Jezequel V."/>
            <person name="Lopez P.J."/>
            <person name="Lucas S."/>
            <person name="Mangogna M."/>
            <person name="McGinnis K."/>
            <person name="Medlin L.K."/>
            <person name="Montsant A."/>
            <person name="Oudot-Le Secq M.P."/>
            <person name="Napoli C."/>
            <person name="Obornik M."/>
            <person name="Parker M.S."/>
            <person name="Petit J.L."/>
            <person name="Porcel B.M."/>
            <person name="Poulsen N."/>
            <person name="Robison M."/>
            <person name="Rychlewski L."/>
            <person name="Rynearson T.A."/>
            <person name="Schmutz J."/>
            <person name="Shapiro H."/>
            <person name="Siaut M."/>
            <person name="Stanley M."/>
            <person name="Sussman M.R."/>
            <person name="Taylor A.R."/>
            <person name="Vardi A."/>
            <person name="von Dassow P."/>
            <person name="Vyverman W."/>
            <person name="Willis A."/>
            <person name="Wyrwicz L.S."/>
            <person name="Rokhsar D.S."/>
            <person name="Weissenbach J."/>
            <person name="Armbrust E.V."/>
            <person name="Green B.R."/>
            <person name="Van de Peer Y."/>
            <person name="Grigoriev I.V."/>
        </authorList>
    </citation>
    <scope>NUCLEOTIDE SEQUENCE [LARGE SCALE GENOMIC DNA]</scope>
    <source>
        <strain evidence="3 4">CCAP 1055/1</strain>
    </source>
</reference>
<dbReference type="InParanoid" id="B7G4A3"/>
<dbReference type="GeneID" id="7202665"/>
<feature type="region of interest" description="Disordered" evidence="1">
    <location>
        <begin position="137"/>
        <end position="175"/>
    </location>
</feature>
<feature type="compositionally biased region" description="Gly residues" evidence="1">
    <location>
        <begin position="207"/>
        <end position="216"/>
    </location>
</feature>
<dbReference type="PaxDb" id="2850-Phatr37873"/>